<dbReference type="AlphaFoldDB" id="A0A0M3KJ90"/>
<dbReference type="Gene3D" id="1.10.10.1450">
    <property type="match status" value="1"/>
</dbReference>
<proteinExistence type="predicted"/>
<name>A0A0M3KJ90_ANISI</name>
<evidence type="ECO:0000256" key="1">
    <source>
        <dbReference type="SAM" id="MobiDB-lite"/>
    </source>
</evidence>
<evidence type="ECO:0000259" key="2">
    <source>
        <dbReference type="Pfam" id="PF17906"/>
    </source>
</evidence>
<feature type="domain" description="Mos1 transposase HTH" evidence="2">
    <location>
        <begin position="10"/>
        <end position="56"/>
    </location>
</feature>
<dbReference type="OrthoDB" id="5866656at2759"/>
<dbReference type="InterPro" id="IPR052709">
    <property type="entry name" value="Transposase-MT_Hybrid"/>
</dbReference>
<keyword evidence="4" id="KW-1185">Reference proteome</keyword>
<evidence type="ECO:0000313" key="5">
    <source>
        <dbReference type="WBParaSite" id="ASIM_0002106201-mRNA-1"/>
    </source>
</evidence>
<organism evidence="5">
    <name type="scientific">Anisakis simplex</name>
    <name type="common">Herring worm</name>
    <dbReference type="NCBI Taxonomy" id="6269"/>
    <lineage>
        <taxon>Eukaryota</taxon>
        <taxon>Metazoa</taxon>
        <taxon>Ecdysozoa</taxon>
        <taxon>Nematoda</taxon>
        <taxon>Chromadorea</taxon>
        <taxon>Rhabditida</taxon>
        <taxon>Spirurina</taxon>
        <taxon>Ascaridomorpha</taxon>
        <taxon>Ascaridoidea</taxon>
        <taxon>Anisakidae</taxon>
        <taxon>Anisakis</taxon>
        <taxon>Anisakis simplex complex</taxon>
    </lineage>
</organism>
<dbReference type="EMBL" id="UYRR01039600">
    <property type="protein sequence ID" value="VDK76869.1"/>
    <property type="molecule type" value="Genomic_DNA"/>
</dbReference>
<evidence type="ECO:0000313" key="4">
    <source>
        <dbReference type="Proteomes" id="UP000267096"/>
    </source>
</evidence>
<feature type="compositionally biased region" description="Basic and acidic residues" evidence="1">
    <location>
        <begin position="76"/>
        <end position="85"/>
    </location>
</feature>
<dbReference type="PANTHER" id="PTHR46060:SF1">
    <property type="entry name" value="MARINER MOS1 TRANSPOSASE-LIKE PROTEIN"/>
    <property type="match status" value="1"/>
</dbReference>
<dbReference type="PANTHER" id="PTHR46060">
    <property type="entry name" value="MARINER MOS1 TRANSPOSASE-LIKE PROTEIN"/>
    <property type="match status" value="1"/>
</dbReference>
<dbReference type="InterPro" id="IPR041426">
    <property type="entry name" value="Mos1_HTH"/>
</dbReference>
<evidence type="ECO:0000313" key="3">
    <source>
        <dbReference type="EMBL" id="VDK76869.1"/>
    </source>
</evidence>
<reference evidence="3 4" key="2">
    <citation type="submission" date="2018-11" db="EMBL/GenBank/DDBJ databases">
        <authorList>
            <consortium name="Pathogen Informatics"/>
        </authorList>
    </citation>
    <scope>NUCLEOTIDE SEQUENCE [LARGE SCALE GENOMIC DNA]</scope>
</reference>
<reference evidence="5" key="1">
    <citation type="submission" date="2017-02" db="UniProtKB">
        <authorList>
            <consortium name="WormBaseParasite"/>
        </authorList>
    </citation>
    <scope>IDENTIFICATION</scope>
</reference>
<dbReference type="Proteomes" id="UP000267096">
    <property type="component" value="Unassembled WGS sequence"/>
</dbReference>
<accession>A0A0M3KJ90</accession>
<feature type="region of interest" description="Disordered" evidence="1">
    <location>
        <begin position="60"/>
        <end position="93"/>
    </location>
</feature>
<dbReference type="WBParaSite" id="ASIM_0002106201-mRNA-1">
    <property type="protein sequence ID" value="ASIM_0002106201-mRNA-1"/>
    <property type="gene ID" value="ASIM_0002106201"/>
</dbReference>
<dbReference type="Pfam" id="PF17906">
    <property type="entry name" value="HTH_48"/>
    <property type="match status" value="1"/>
</dbReference>
<sequence>MSKKMEKYGFRAIILHEFKLGHNIIAATANIQKAWGEDAPKETLIHRWYDKFADGDFDLDVEPPPQRRRTTVSAPKVEKISEKPQRMRATSDASRYMFANKGIHL</sequence>
<gene>
    <name evidence="3" type="ORF">ASIM_LOCUS20437</name>
</gene>
<protein>
    <submittedName>
        <fullName evidence="5">HTH_48 domain-containing protein</fullName>
    </submittedName>
</protein>